<feature type="transmembrane region" description="Helical" evidence="2">
    <location>
        <begin position="1455"/>
        <end position="1479"/>
    </location>
</feature>
<feature type="transmembrane region" description="Helical" evidence="2">
    <location>
        <begin position="1428"/>
        <end position="1449"/>
    </location>
</feature>
<feature type="transmembrane region" description="Helical" evidence="2">
    <location>
        <begin position="1147"/>
        <end position="1167"/>
    </location>
</feature>
<feature type="transmembrane region" description="Helical" evidence="2">
    <location>
        <begin position="436"/>
        <end position="457"/>
    </location>
</feature>
<dbReference type="PANTHER" id="PTHR11360:SF251">
    <property type="entry name" value="MAJOR FACILITATOR SUPERFAMILY (MFS) PROFILE DOMAIN-CONTAINING PROTEIN"/>
    <property type="match status" value="1"/>
</dbReference>
<dbReference type="PROSITE" id="PS50850">
    <property type="entry name" value="MFS"/>
    <property type="match status" value="2"/>
</dbReference>
<feature type="transmembrane region" description="Helical" evidence="2">
    <location>
        <begin position="463"/>
        <end position="487"/>
    </location>
</feature>
<dbReference type="Gene3D" id="1.20.1250.20">
    <property type="entry name" value="MFS general substrate transporter like domains"/>
    <property type="match status" value="5"/>
</dbReference>
<feature type="transmembrane region" description="Helical" evidence="2">
    <location>
        <begin position="587"/>
        <end position="607"/>
    </location>
</feature>
<feature type="transmembrane region" description="Helical" evidence="2">
    <location>
        <begin position="1179"/>
        <end position="1199"/>
    </location>
</feature>
<dbReference type="InterPro" id="IPR050327">
    <property type="entry name" value="Proton-linked_MCT"/>
</dbReference>
<feature type="transmembrane region" description="Helical" evidence="2">
    <location>
        <begin position="981"/>
        <end position="998"/>
    </location>
</feature>
<dbReference type="GO" id="GO:0022857">
    <property type="term" value="F:transmembrane transporter activity"/>
    <property type="evidence" value="ECO:0007669"/>
    <property type="project" value="InterPro"/>
</dbReference>
<keyword evidence="2" id="KW-1133">Transmembrane helix</keyword>
<feature type="transmembrane region" description="Helical" evidence="2">
    <location>
        <begin position="638"/>
        <end position="660"/>
    </location>
</feature>
<dbReference type="GO" id="GO:0016020">
    <property type="term" value="C:membrane"/>
    <property type="evidence" value="ECO:0007669"/>
    <property type="project" value="UniProtKB-SubCell"/>
</dbReference>
<feature type="non-terminal residue" evidence="4">
    <location>
        <position position="1497"/>
    </location>
</feature>
<accession>A0A3M6USY5</accession>
<feature type="transmembrane region" description="Helical" evidence="2">
    <location>
        <begin position="1089"/>
        <end position="1107"/>
    </location>
</feature>
<dbReference type="InterPro" id="IPR020846">
    <property type="entry name" value="MFS_dom"/>
</dbReference>
<feature type="transmembrane region" description="Helical" evidence="2">
    <location>
        <begin position="175"/>
        <end position="194"/>
    </location>
</feature>
<dbReference type="InterPro" id="IPR036259">
    <property type="entry name" value="MFS_trans_sf"/>
</dbReference>
<feature type="transmembrane region" description="Helical" evidence="2">
    <location>
        <begin position="1366"/>
        <end position="1386"/>
    </location>
</feature>
<feature type="transmembrane region" description="Helical" evidence="2">
    <location>
        <begin position="109"/>
        <end position="131"/>
    </location>
</feature>
<keyword evidence="5" id="KW-1185">Reference proteome</keyword>
<dbReference type="SUPFAM" id="SSF103473">
    <property type="entry name" value="MFS general substrate transporter"/>
    <property type="match status" value="3"/>
</dbReference>
<feature type="domain" description="Major facilitator superfamily (MFS) profile" evidence="3">
    <location>
        <begin position="17"/>
        <end position="489"/>
    </location>
</feature>
<feature type="transmembrane region" description="Helical" evidence="2">
    <location>
        <begin position="708"/>
        <end position="727"/>
    </location>
</feature>
<feature type="transmembrane region" description="Helical" evidence="2">
    <location>
        <begin position="952"/>
        <end position="975"/>
    </location>
</feature>
<evidence type="ECO:0000313" key="4">
    <source>
        <dbReference type="EMBL" id="RMX56803.1"/>
    </source>
</evidence>
<comment type="subcellular location">
    <subcellularLocation>
        <location evidence="1">Membrane</location>
        <topology evidence="1">Multi-pass membrane protein</topology>
    </subcellularLocation>
</comment>
<feature type="transmembrane region" description="Helical" evidence="2">
    <location>
        <begin position="614"/>
        <end position="632"/>
    </location>
</feature>
<feature type="transmembrane region" description="Helical" evidence="2">
    <location>
        <begin position="892"/>
        <end position="912"/>
    </location>
</feature>
<feature type="transmembrane region" description="Helical" evidence="2">
    <location>
        <begin position="1392"/>
        <end position="1416"/>
    </location>
</feature>
<dbReference type="Pfam" id="PF07690">
    <property type="entry name" value="MFS_1"/>
    <property type="match status" value="3"/>
</dbReference>
<feature type="transmembrane region" description="Helical" evidence="2">
    <location>
        <begin position="918"/>
        <end position="940"/>
    </location>
</feature>
<dbReference type="EMBL" id="RCHS01000794">
    <property type="protein sequence ID" value="RMX56803.1"/>
    <property type="molecule type" value="Genomic_DNA"/>
</dbReference>
<feature type="domain" description="Major facilitator superfamily (MFS) profile" evidence="3">
    <location>
        <begin position="1300"/>
        <end position="1497"/>
    </location>
</feature>
<evidence type="ECO:0000313" key="5">
    <source>
        <dbReference type="Proteomes" id="UP000275408"/>
    </source>
</evidence>
<reference evidence="4 5" key="1">
    <citation type="journal article" date="2018" name="Sci. Rep.">
        <title>Comparative analysis of the Pocillopora damicornis genome highlights role of immune system in coral evolution.</title>
        <authorList>
            <person name="Cunning R."/>
            <person name="Bay R.A."/>
            <person name="Gillette P."/>
            <person name="Baker A.C."/>
            <person name="Traylor-Knowles N."/>
        </authorList>
    </citation>
    <scope>NUCLEOTIDE SEQUENCE [LARGE SCALE GENOMIC DNA]</scope>
    <source>
        <strain evidence="4">RSMAS</strain>
        <tissue evidence="4">Whole animal</tissue>
    </source>
</reference>
<dbReference type="PANTHER" id="PTHR11360">
    <property type="entry name" value="MONOCARBOXYLATE TRANSPORTER"/>
    <property type="match status" value="1"/>
</dbReference>
<dbReference type="InterPro" id="IPR011701">
    <property type="entry name" value="MFS"/>
</dbReference>
<dbReference type="OrthoDB" id="5977762at2759"/>
<feature type="transmembrane region" description="Helical" evidence="2">
    <location>
        <begin position="143"/>
        <end position="163"/>
    </location>
</feature>
<evidence type="ECO:0000259" key="3">
    <source>
        <dbReference type="PROSITE" id="PS50850"/>
    </source>
</evidence>
<evidence type="ECO:0000256" key="1">
    <source>
        <dbReference type="ARBA" id="ARBA00004141"/>
    </source>
</evidence>
<keyword evidence="2" id="KW-0812">Transmembrane</keyword>
<feature type="transmembrane region" description="Helical" evidence="2">
    <location>
        <begin position="672"/>
        <end position="696"/>
    </location>
</feature>
<feature type="transmembrane region" description="Helical" evidence="2">
    <location>
        <begin position="374"/>
        <end position="394"/>
    </location>
</feature>
<organism evidence="4 5">
    <name type="scientific">Pocillopora damicornis</name>
    <name type="common">Cauliflower coral</name>
    <name type="synonym">Millepora damicornis</name>
    <dbReference type="NCBI Taxonomy" id="46731"/>
    <lineage>
        <taxon>Eukaryota</taxon>
        <taxon>Metazoa</taxon>
        <taxon>Cnidaria</taxon>
        <taxon>Anthozoa</taxon>
        <taxon>Hexacorallia</taxon>
        <taxon>Scleractinia</taxon>
        <taxon>Astrocoeniina</taxon>
        <taxon>Pocilloporidae</taxon>
        <taxon>Pocillopora</taxon>
    </lineage>
</organism>
<sequence>MNRMCKRMQHRPEGLFSWLVCVCAAFCQAVNLGFAISYGVLLPEVMKEFGESRQKTVWVGSLALGLTFFLGPLASFLCQTIGCRCTAILGCLLCGASLFLTAYSSGLQWMFLTYGCLYGLGSSLLFSSYFLITAKNFRRWQSFAVGIVSVGGSIGVLIIGPSLQLLIDEYGWRGAYRIISAPFIVMVFICGATFGDPISSDSFKTSSQNCTFNAGELAECAMEVGRIDMNFMEDSENSAVYRSRTSKINEQENRDGIESLPVVAYQKARQMLFTAKSRQVVATDDPNTDNSSGKLSKFLDFSVFAVPSYTVATLSLLLTNFSHFTPQIHLVKYCLDLGISADSASRLFILFGLSSSIARIATGRICDVTWVNTIYIYQFGVIVDGFAIVVLPVIRKYTAFQVFSVVYGLADGIFITTMNSLLMFSVDEERRAAGLGLGNTLLSLGIVAGSPFAGFLADISDCYTWAFLVAGIVTQVAGLMPLVLFCLKTKKQFDLKKKKGQARESAGITNSNLSCSNVNSLLFTRPDYVMTKIDKILQHRPDSLFSWIVSVCSCVCQALNLGFALSFGVLLPELMKEFGESRQKTVWVGSLAIGLTFFLGSLGSLLCQTIGCRFTSILGCLVCAVSLLVTPHSTSLEWMFLTYGCVFGIGSALMLSSYFLITAKNFRKWQSLAVGIVTVGGSSGLLIMGPLLQLLIDIFGWRGTYRILSIPFFVMACVCGVTFGDPLPDTSEDLSRNCKTNQCNSKLLSESEGHPEMEMNAIDKKQTTVNEERKVKIFESECQTETQQISQMRSSHAAAKTDGSREANCLGKLNALLDFSVFKIPCYTVAVLSLCLMKFGHFIPQIHMVNYCLELGISADSASRFFIPFGLLSSVARVVTGRICDVIWVNTTYIYQFGALLDGFAIVVLPVIRNYTGIQVFAVIYGIADGVLISTMNSLLMFSVDEKRRAAALGLGNSLLSLAIASGPPFAGFLIDVSDCYTWPFFIAGIVLHVAGLVPLQSNKMSKTCKGPKHRSDSFFSWFISVCSLMCQALNLGFAMSFGVLLPELMKEFGESRQKTVWVGSLAIGLTFFLGPLGSLLCQTVGCRFTSFLGCIVCAVSLLITPYSSGLEWMFLTYGCVFGTGSALMLSSYFLITAKNFRRWQSLAVGIVTVGGSSGLLIMGPSLQLLIDIFGWRVTYRIISVPFFLMAIVSGVAFVEPIQDALETTSHNPVEKQSDPEFPSLRAECPEMGLIRGERMGMTGKRKLIKITDDNCPTETQETNQVRSFEVAANTEGTMVSNSTGKLNKLLDFSVFKIPSYTLAVISLCLMNFGHFIPQIHMVNYCLELGISADSASWFFIPFGLSSSLARFVTGRICDVIWVNTMYIYQFGALLDGFAIVVLPVVRNYVGIQVFAVIYGIGDGIFITTMNSLLMFSVDEKRRAAGFGLGNTLISLVIASGSPFAGFIIDTTGCYTWAFFTAGIVTHVAGLVPLTLFCLKNKKDDDLKKDKTRKLLL</sequence>
<comment type="caution">
    <text evidence="4">The sequence shown here is derived from an EMBL/GenBank/DDBJ whole genome shotgun (WGS) entry which is preliminary data.</text>
</comment>
<name>A0A3M6USY5_POCDA</name>
<evidence type="ECO:0000256" key="2">
    <source>
        <dbReference type="SAM" id="Phobius"/>
    </source>
</evidence>
<feature type="transmembrane region" description="Helical" evidence="2">
    <location>
        <begin position="85"/>
        <end position="103"/>
    </location>
</feature>
<feature type="transmembrane region" description="Helical" evidence="2">
    <location>
        <begin position="1019"/>
        <end position="1042"/>
    </location>
</feature>
<feature type="transmembrane region" description="Helical" evidence="2">
    <location>
        <begin position="400"/>
        <end position="424"/>
    </location>
</feature>
<gene>
    <name evidence="4" type="ORF">pdam_00009924</name>
</gene>
<dbReference type="Proteomes" id="UP000275408">
    <property type="component" value="Unassembled WGS sequence"/>
</dbReference>
<feature type="transmembrane region" description="Helical" evidence="2">
    <location>
        <begin position="1337"/>
        <end position="1354"/>
    </location>
</feature>
<feature type="transmembrane region" description="Helical" evidence="2">
    <location>
        <begin position="1113"/>
        <end position="1135"/>
    </location>
</feature>
<feature type="transmembrane region" description="Helical" evidence="2">
    <location>
        <begin position="1298"/>
        <end position="1317"/>
    </location>
</feature>
<proteinExistence type="predicted"/>
<protein>
    <recommendedName>
        <fullName evidence="3">Major facilitator superfamily (MFS) profile domain-containing protein</fullName>
    </recommendedName>
</protein>
<feature type="transmembrane region" description="Helical" evidence="2">
    <location>
        <begin position="59"/>
        <end position="78"/>
    </location>
</feature>
<feature type="transmembrane region" description="Helical" evidence="2">
    <location>
        <begin position="544"/>
        <end position="567"/>
    </location>
</feature>
<feature type="transmembrane region" description="Helical" evidence="2">
    <location>
        <begin position="1062"/>
        <end position="1082"/>
    </location>
</feature>
<keyword evidence="2" id="KW-0472">Membrane</keyword>